<evidence type="ECO:0000313" key="1">
    <source>
        <dbReference type="EMBL" id="WWS83736.1"/>
    </source>
</evidence>
<name>A0ABZ2HQZ5_9MICO</name>
<sequence length="112" mass="12298">MIDHDRATLAIYSESRTVAEITASLQLEPTDAANIGEQTRSGRAGRAYKPEYLTYQRTTWLLDVTARSTGDDEGVNASLITDLAAIGCEVRGTVFLDDHDAGRDGVEFRFDD</sequence>
<gene>
    <name evidence="1" type="ORF">V8Z62_10490</name>
</gene>
<accession>A0ABZ2HQZ5</accession>
<evidence type="ECO:0000313" key="2">
    <source>
        <dbReference type="Proteomes" id="UP001377573"/>
    </source>
</evidence>
<dbReference type="EMBL" id="CP146240">
    <property type="protein sequence ID" value="WWS83736.1"/>
    <property type="molecule type" value="Genomic_DNA"/>
</dbReference>
<protein>
    <submittedName>
        <fullName evidence="1">Uncharacterized protein</fullName>
    </submittedName>
</protein>
<reference evidence="1 2" key="1">
    <citation type="submission" date="2024-02" db="EMBL/GenBank/DDBJ databases">
        <authorList>
            <person name="Alasadi S."/>
            <person name="Hussein S.A."/>
        </authorList>
    </citation>
    <scope>NUCLEOTIDE SEQUENCE [LARGE SCALE GENOMIC DNA]</scope>
    <source>
        <strain evidence="1 2">GJ_SRA_44_2022</strain>
    </source>
</reference>
<dbReference type="RefSeq" id="WP_249521472.1">
    <property type="nucleotide sequence ID" value="NZ_CP146240.1"/>
</dbReference>
<keyword evidence="2" id="KW-1185">Reference proteome</keyword>
<dbReference type="Proteomes" id="UP001377573">
    <property type="component" value="Chromosome"/>
</dbReference>
<organism evidence="1 2">
    <name type="scientific">Microbacterium paraoxydans</name>
    <dbReference type="NCBI Taxonomy" id="199592"/>
    <lineage>
        <taxon>Bacteria</taxon>
        <taxon>Bacillati</taxon>
        <taxon>Actinomycetota</taxon>
        <taxon>Actinomycetes</taxon>
        <taxon>Micrococcales</taxon>
        <taxon>Microbacteriaceae</taxon>
        <taxon>Microbacterium</taxon>
    </lineage>
</organism>
<proteinExistence type="predicted"/>